<dbReference type="InterPro" id="IPR017969">
    <property type="entry name" value="Heavy-metal-associated_CS"/>
</dbReference>
<protein>
    <recommendedName>
        <fullName evidence="2">HMA domain-containing protein</fullName>
    </recommendedName>
</protein>
<evidence type="ECO:0000313" key="3">
    <source>
        <dbReference type="EMBL" id="MPM25947.1"/>
    </source>
</evidence>
<keyword evidence="1" id="KW-0479">Metal-binding</keyword>
<dbReference type="InterPro" id="IPR036163">
    <property type="entry name" value="HMA_dom_sf"/>
</dbReference>
<dbReference type="SUPFAM" id="SSF55008">
    <property type="entry name" value="HMA, heavy metal-associated domain"/>
    <property type="match status" value="1"/>
</dbReference>
<proteinExistence type="predicted"/>
<organism evidence="3">
    <name type="scientific">bioreactor metagenome</name>
    <dbReference type="NCBI Taxonomy" id="1076179"/>
    <lineage>
        <taxon>unclassified sequences</taxon>
        <taxon>metagenomes</taxon>
        <taxon>ecological metagenomes</taxon>
    </lineage>
</organism>
<sequence length="80" mass="8792">MQKAILNLEPLSCPSCSQKIANAVKGLDGVDQNSVKVLFNASKIRTNFNAEQITIEAIEKEVQDLGYPVLSTKVKKNEET</sequence>
<dbReference type="AlphaFoldDB" id="A0A644YCM2"/>
<evidence type="ECO:0000256" key="1">
    <source>
        <dbReference type="ARBA" id="ARBA00022723"/>
    </source>
</evidence>
<feature type="domain" description="HMA" evidence="2">
    <location>
        <begin position="2"/>
        <end position="70"/>
    </location>
</feature>
<name>A0A644YCM2_9ZZZZ</name>
<dbReference type="Pfam" id="PF00403">
    <property type="entry name" value="HMA"/>
    <property type="match status" value="1"/>
</dbReference>
<reference evidence="3" key="1">
    <citation type="submission" date="2019-08" db="EMBL/GenBank/DDBJ databases">
        <authorList>
            <person name="Kucharzyk K."/>
            <person name="Murdoch R.W."/>
            <person name="Higgins S."/>
            <person name="Loffler F."/>
        </authorList>
    </citation>
    <scope>NUCLEOTIDE SEQUENCE</scope>
</reference>
<dbReference type="PROSITE" id="PS01047">
    <property type="entry name" value="HMA_1"/>
    <property type="match status" value="1"/>
</dbReference>
<dbReference type="EMBL" id="VSSQ01004614">
    <property type="protein sequence ID" value="MPM25947.1"/>
    <property type="molecule type" value="Genomic_DNA"/>
</dbReference>
<dbReference type="Gene3D" id="3.30.70.100">
    <property type="match status" value="1"/>
</dbReference>
<dbReference type="CDD" id="cd00371">
    <property type="entry name" value="HMA"/>
    <property type="match status" value="1"/>
</dbReference>
<gene>
    <name evidence="3" type="ORF">SDC9_72448</name>
</gene>
<evidence type="ECO:0000259" key="2">
    <source>
        <dbReference type="PROSITE" id="PS50846"/>
    </source>
</evidence>
<dbReference type="PROSITE" id="PS50846">
    <property type="entry name" value="HMA_2"/>
    <property type="match status" value="1"/>
</dbReference>
<accession>A0A644YCM2</accession>
<dbReference type="InterPro" id="IPR006121">
    <property type="entry name" value="HMA_dom"/>
</dbReference>
<comment type="caution">
    <text evidence="3">The sequence shown here is derived from an EMBL/GenBank/DDBJ whole genome shotgun (WGS) entry which is preliminary data.</text>
</comment>
<dbReference type="GO" id="GO:0046872">
    <property type="term" value="F:metal ion binding"/>
    <property type="evidence" value="ECO:0007669"/>
    <property type="project" value="UniProtKB-KW"/>
</dbReference>